<organism evidence="1 2">
    <name type="scientific">Paenibacillus segetis</name>
    <dbReference type="NCBI Taxonomy" id="1325360"/>
    <lineage>
        <taxon>Bacteria</taxon>
        <taxon>Bacillati</taxon>
        <taxon>Bacillota</taxon>
        <taxon>Bacilli</taxon>
        <taxon>Bacillales</taxon>
        <taxon>Paenibacillaceae</taxon>
        <taxon>Paenibacillus</taxon>
    </lineage>
</organism>
<accession>A0ABQ1Y8C7</accession>
<dbReference type="EMBL" id="BMFT01000001">
    <property type="protein sequence ID" value="GGH16253.1"/>
    <property type="molecule type" value="Genomic_DNA"/>
</dbReference>
<dbReference type="RefSeq" id="WP_188536585.1">
    <property type="nucleotide sequence ID" value="NZ_BMFT01000001.1"/>
</dbReference>
<reference evidence="2" key="1">
    <citation type="journal article" date="2019" name="Int. J. Syst. Evol. Microbiol.">
        <title>The Global Catalogue of Microorganisms (GCM) 10K type strain sequencing project: providing services to taxonomists for standard genome sequencing and annotation.</title>
        <authorList>
            <consortium name="The Broad Institute Genomics Platform"/>
            <consortium name="The Broad Institute Genome Sequencing Center for Infectious Disease"/>
            <person name="Wu L."/>
            <person name="Ma J."/>
        </authorList>
    </citation>
    <scope>NUCLEOTIDE SEQUENCE [LARGE SCALE GENOMIC DNA]</scope>
    <source>
        <strain evidence="2">CGMCC 1.12769</strain>
    </source>
</reference>
<name>A0ABQ1Y8C7_9BACL</name>
<evidence type="ECO:0000313" key="1">
    <source>
        <dbReference type="EMBL" id="GGH16253.1"/>
    </source>
</evidence>
<gene>
    <name evidence="1" type="ORF">GCM10008013_10940</name>
</gene>
<dbReference type="Proteomes" id="UP000659344">
    <property type="component" value="Unassembled WGS sequence"/>
</dbReference>
<comment type="caution">
    <text evidence="1">The sequence shown here is derived from an EMBL/GenBank/DDBJ whole genome shotgun (WGS) entry which is preliminary data.</text>
</comment>
<evidence type="ECO:0000313" key="2">
    <source>
        <dbReference type="Proteomes" id="UP000659344"/>
    </source>
</evidence>
<keyword evidence="2" id="KW-1185">Reference proteome</keyword>
<protein>
    <submittedName>
        <fullName evidence="1">Uncharacterized protein</fullName>
    </submittedName>
</protein>
<sequence length="318" mass="34739">MNIWKPTSIVAKILLSTILLLPIVLQPQVNVLHAQVAQSAQALDTAPADLRDYVADVIKQLASSETLSTWDDADSVIEPLGPGTHSWLVTIKTKQAPPGYLIISSTESGEYKLVEYGSGPDSLYVQSTLESALKGSGLSKLGVITENAVPLYGGPVLAEWEVAKPNSKNSTHYLNALTGELLPESKNSWAQQVAAYRAPELAVGSAQKELSPERTVHTSKVFDPYDNILWMTEKALQVKQESFETLLNVSKRLVFISSGPKRTYSMSLPIHGYQKWSGSNSSTYSNESIYVLTGTDSSSRWISLHALLECGYFVTYKG</sequence>
<proteinExistence type="predicted"/>